<dbReference type="AlphaFoldDB" id="A0A843TSJ0"/>
<organism evidence="1 2">
    <name type="scientific">Colocasia esculenta</name>
    <name type="common">Wild taro</name>
    <name type="synonym">Arum esculentum</name>
    <dbReference type="NCBI Taxonomy" id="4460"/>
    <lineage>
        <taxon>Eukaryota</taxon>
        <taxon>Viridiplantae</taxon>
        <taxon>Streptophyta</taxon>
        <taxon>Embryophyta</taxon>
        <taxon>Tracheophyta</taxon>
        <taxon>Spermatophyta</taxon>
        <taxon>Magnoliopsida</taxon>
        <taxon>Liliopsida</taxon>
        <taxon>Araceae</taxon>
        <taxon>Aroideae</taxon>
        <taxon>Colocasieae</taxon>
        <taxon>Colocasia</taxon>
    </lineage>
</organism>
<name>A0A843TSJ0_COLES</name>
<reference evidence="1" key="1">
    <citation type="submission" date="2017-07" db="EMBL/GenBank/DDBJ databases">
        <title>Taro Niue Genome Assembly and Annotation.</title>
        <authorList>
            <person name="Atibalentja N."/>
            <person name="Keating K."/>
            <person name="Fields C.J."/>
        </authorList>
    </citation>
    <scope>NUCLEOTIDE SEQUENCE</scope>
    <source>
        <strain evidence="1">Niue_2</strain>
        <tissue evidence="1">Leaf</tissue>
    </source>
</reference>
<keyword evidence="2" id="KW-1185">Reference proteome</keyword>
<sequence>MDLVLDVSSFCSRNYMIKVQEGFGFTTLALWDAWPKTLQYLGRTHPSSMI</sequence>
<evidence type="ECO:0000313" key="1">
    <source>
        <dbReference type="EMBL" id="MQL72413.1"/>
    </source>
</evidence>
<evidence type="ECO:0000313" key="2">
    <source>
        <dbReference type="Proteomes" id="UP000652761"/>
    </source>
</evidence>
<dbReference type="EMBL" id="NMUH01000129">
    <property type="protein sequence ID" value="MQL72413.1"/>
    <property type="molecule type" value="Genomic_DNA"/>
</dbReference>
<dbReference type="Proteomes" id="UP000652761">
    <property type="component" value="Unassembled WGS sequence"/>
</dbReference>
<proteinExistence type="predicted"/>
<gene>
    <name evidence="1" type="ORF">Taro_004753</name>
</gene>
<protein>
    <submittedName>
        <fullName evidence="1">Uncharacterized protein</fullName>
    </submittedName>
</protein>
<accession>A0A843TSJ0</accession>
<comment type="caution">
    <text evidence="1">The sequence shown here is derived from an EMBL/GenBank/DDBJ whole genome shotgun (WGS) entry which is preliminary data.</text>
</comment>